<feature type="binding site" evidence="16">
    <location>
        <position position="145"/>
    </location>
    <ligand>
        <name>substrate</name>
    </ligand>
</feature>
<dbReference type="InterPro" id="IPR001940">
    <property type="entry name" value="Peptidase_S1C"/>
</dbReference>
<evidence type="ECO:0000256" key="18">
    <source>
        <dbReference type="SAM" id="SignalP"/>
    </source>
</evidence>
<reference evidence="20 21" key="1">
    <citation type="submission" date="2019-03" db="EMBL/GenBank/DDBJ databases">
        <title>Genomic Encyclopedia of Type Strains, Phase IV (KMG-IV): sequencing the most valuable type-strain genomes for metagenomic binning, comparative biology and taxonomic classification.</title>
        <authorList>
            <person name="Goeker M."/>
        </authorList>
    </citation>
    <scope>NUCLEOTIDE SEQUENCE [LARGE SCALE GENOMIC DNA]</scope>
    <source>
        <strain evidence="20 21">DSM 26377</strain>
    </source>
</reference>
<comment type="function">
    <text evidence="2">Might be efficient in the degradation of transiently denatured and unfolded proteins which accumulate in the periplasm following stress conditions.</text>
</comment>
<dbReference type="Gene3D" id="2.30.42.10">
    <property type="match status" value="2"/>
</dbReference>
<feature type="domain" description="PDZ" evidence="19">
    <location>
        <begin position="262"/>
        <end position="326"/>
    </location>
</feature>
<dbReference type="PRINTS" id="PR00834">
    <property type="entry name" value="PROTEASES2C"/>
</dbReference>
<dbReference type="OrthoDB" id="9758917at2"/>
<evidence type="ECO:0000256" key="10">
    <source>
        <dbReference type="ARBA" id="ARBA00022764"/>
    </source>
</evidence>
<dbReference type="Pfam" id="PF13180">
    <property type="entry name" value="PDZ_2"/>
    <property type="match status" value="2"/>
</dbReference>
<dbReference type="SUPFAM" id="SSF50494">
    <property type="entry name" value="Trypsin-like serine proteases"/>
    <property type="match status" value="1"/>
</dbReference>
<feature type="binding site" evidence="16">
    <location>
        <begin position="216"/>
        <end position="218"/>
    </location>
    <ligand>
        <name>substrate</name>
    </ligand>
</feature>
<evidence type="ECO:0000256" key="1">
    <source>
        <dbReference type="ARBA" id="ARBA00001772"/>
    </source>
</evidence>
<feature type="active site" description="Charge relay system" evidence="15">
    <location>
        <position position="218"/>
    </location>
</feature>
<keyword evidence="7 20" id="KW-0645">Protease</keyword>
<comment type="catalytic activity">
    <reaction evidence="1">
        <text>Acts on substrates that are at least partially unfolded. The cleavage site P1 residue is normally between a pair of hydrophobic residues, such as Val-|-Val.</text>
        <dbReference type="EC" id="3.4.21.107"/>
    </reaction>
</comment>
<feature type="active site" description="Charge relay system" evidence="15">
    <location>
        <position position="115"/>
    </location>
</feature>
<dbReference type="PROSITE" id="PS51257">
    <property type="entry name" value="PROKAR_LIPOPROTEIN"/>
    <property type="match status" value="1"/>
</dbReference>
<dbReference type="SUPFAM" id="SSF50156">
    <property type="entry name" value="PDZ domain-like"/>
    <property type="match status" value="2"/>
</dbReference>
<evidence type="ECO:0000313" key="20">
    <source>
        <dbReference type="EMBL" id="TDU25860.1"/>
    </source>
</evidence>
<evidence type="ECO:0000256" key="3">
    <source>
        <dbReference type="ARBA" id="ARBA00004418"/>
    </source>
</evidence>
<dbReference type="CDD" id="cd10839">
    <property type="entry name" value="cpPDZ1_DegP-like"/>
    <property type="match status" value="1"/>
</dbReference>
<dbReference type="GO" id="GO:0004252">
    <property type="term" value="F:serine-type endopeptidase activity"/>
    <property type="evidence" value="ECO:0007669"/>
    <property type="project" value="InterPro"/>
</dbReference>
<evidence type="ECO:0000256" key="15">
    <source>
        <dbReference type="PIRSR" id="PIRSR611782-1"/>
    </source>
</evidence>
<evidence type="ECO:0000256" key="7">
    <source>
        <dbReference type="ARBA" id="ARBA00022670"/>
    </source>
</evidence>
<dbReference type="PROSITE" id="PS50106">
    <property type="entry name" value="PDZ"/>
    <property type="match status" value="2"/>
</dbReference>
<dbReference type="PANTHER" id="PTHR22939">
    <property type="entry name" value="SERINE PROTEASE FAMILY S1C HTRA-RELATED"/>
    <property type="match status" value="1"/>
</dbReference>
<keyword evidence="10" id="KW-0574">Periplasm</keyword>
<comment type="caution">
    <text evidence="20">The sequence shown here is derived from an EMBL/GenBank/DDBJ whole genome shotgun (WGS) entry which is preliminary data.</text>
</comment>
<dbReference type="Proteomes" id="UP000295341">
    <property type="component" value="Unassembled WGS sequence"/>
</dbReference>
<evidence type="ECO:0000256" key="14">
    <source>
        <dbReference type="ARBA" id="ARBA00032850"/>
    </source>
</evidence>
<sequence length="486" mass="51575">MPALRTSVFALTTLLLAGSLASCSRNDHGLPDFADLVEKNSPSVVNISTVASEQVSVAPEADEQNPEWFRRFLEEHAPPGQGGDEPAEEADVPQAEPLGSGFVLWEEGYVLTNYHVVQGAREVIVRLMDRRQFTARIVGTDKSTDLALLKVDAKGLKAVKIGDTRKLRPGQWVFAIGSPFTFDYSVTAGIVSAKGRNLQSEQYVPFIQTDVAINPGNSGGPLFNLDGEVVGINSQIYSQSGSFQGVSFSIPIDVAAKVARQLRDTGKVTRGWLGVVVQEVDRNLAQSFGMDKPEGALVSRVMPSSPAEETGIKPGDVILSFNGEPLPTSGSLPPLVGSVDPGQIVSLNIVRDGKPIEFKVEIGVLDESDAGPDPEVPKSPPPRVEPPRDAPIGLVVSPLTDEQRRTLRVLSGGVRVEQVSSGGPGFAAGVRPGDVILTIAGQEVNSRERFADVVRQLTPGATVPMLVSRDGAPSFFPLELPPAGGG</sequence>
<dbReference type="NCBIfam" id="TIGR02037">
    <property type="entry name" value="degP_htrA_DO"/>
    <property type="match status" value="1"/>
</dbReference>
<keyword evidence="8 18" id="KW-0732">Signal</keyword>
<dbReference type="SMART" id="SM00228">
    <property type="entry name" value="PDZ"/>
    <property type="match status" value="2"/>
</dbReference>
<keyword evidence="12" id="KW-0720">Serine protease</keyword>
<evidence type="ECO:0000256" key="2">
    <source>
        <dbReference type="ARBA" id="ARBA00002610"/>
    </source>
</evidence>
<feature type="signal peptide" evidence="18">
    <location>
        <begin position="1"/>
        <end position="21"/>
    </location>
</feature>
<evidence type="ECO:0000256" key="13">
    <source>
        <dbReference type="ARBA" id="ARBA00023016"/>
    </source>
</evidence>
<keyword evidence="21" id="KW-1185">Reference proteome</keyword>
<evidence type="ECO:0000313" key="21">
    <source>
        <dbReference type="Proteomes" id="UP000295341"/>
    </source>
</evidence>
<dbReference type="EC" id="3.4.21.107" evidence="5"/>
<evidence type="ECO:0000259" key="19">
    <source>
        <dbReference type="PROSITE" id="PS50106"/>
    </source>
</evidence>
<keyword evidence="11" id="KW-0378">Hydrolase</keyword>
<dbReference type="AlphaFoldDB" id="A0A4S3K4S0"/>
<dbReference type="InterPro" id="IPR009003">
    <property type="entry name" value="Peptidase_S1_PA"/>
</dbReference>
<evidence type="ECO:0000256" key="16">
    <source>
        <dbReference type="PIRSR" id="PIRSR611782-2"/>
    </source>
</evidence>
<evidence type="ECO:0000256" key="5">
    <source>
        <dbReference type="ARBA" id="ARBA00013035"/>
    </source>
</evidence>
<feature type="region of interest" description="Disordered" evidence="17">
    <location>
        <begin position="365"/>
        <end position="390"/>
    </location>
</feature>
<feature type="chain" id="PRO_5038830496" description="Probable periplasmic serine endoprotease DegP-like" evidence="18">
    <location>
        <begin position="22"/>
        <end position="486"/>
    </location>
</feature>
<dbReference type="Pfam" id="PF13365">
    <property type="entry name" value="Trypsin_2"/>
    <property type="match status" value="1"/>
</dbReference>
<dbReference type="PANTHER" id="PTHR22939:SF130">
    <property type="entry name" value="PERIPLASMIC SERINE ENDOPROTEASE DEGP-LIKE-RELATED"/>
    <property type="match status" value="1"/>
</dbReference>
<dbReference type="GO" id="GO:0006508">
    <property type="term" value="P:proteolysis"/>
    <property type="evidence" value="ECO:0007669"/>
    <property type="project" value="UniProtKB-KW"/>
</dbReference>
<dbReference type="InterPro" id="IPR036034">
    <property type="entry name" value="PDZ_sf"/>
</dbReference>
<dbReference type="Gene3D" id="2.40.10.120">
    <property type="match status" value="1"/>
</dbReference>
<evidence type="ECO:0000256" key="12">
    <source>
        <dbReference type="ARBA" id="ARBA00022825"/>
    </source>
</evidence>
<proteinExistence type="inferred from homology"/>
<protein>
    <recommendedName>
        <fullName evidence="6">Probable periplasmic serine endoprotease DegP-like</fullName>
        <ecNumber evidence="5">3.4.21.107</ecNumber>
    </recommendedName>
    <alternativeName>
        <fullName evidence="14">Protease Do</fullName>
    </alternativeName>
</protein>
<dbReference type="InterPro" id="IPR011782">
    <property type="entry name" value="Pept_S1C_Do"/>
</dbReference>
<evidence type="ECO:0000256" key="4">
    <source>
        <dbReference type="ARBA" id="ARBA00010541"/>
    </source>
</evidence>
<feature type="binding site" evidence="16">
    <location>
        <position position="115"/>
    </location>
    <ligand>
        <name>substrate</name>
    </ligand>
</feature>
<feature type="active site" description="Charge relay system" evidence="15">
    <location>
        <position position="145"/>
    </location>
</feature>
<dbReference type="RefSeq" id="WP_133883441.1">
    <property type="nucleotide sequence ID" value="NZ_MWIN01000013.1"/>
</dbReference>
<gene>
    <name evidence="20" type="ORF">DFR24_4305</name>
</gene>
<evidence type="ECO:0000256" key="11">
    <source>
        <dbReference type="ARBA" id="ARBA00022801"/>
    </source>
</evidence>
<evidence type="ECO:0000256" key="6">
    <source>
        <dbReference type="ARBA" id="ARBA00013958"/>
    </source>
</evidence>
<comment type="subcellular location">
    <subcellularLocation>
        <location evidence="3">Periplasm</location>
    </subcellularLocation>
</comment>
<evidence type="ECO:0000256" key="9">
    <source>
        <dbReference type="ARBA" id="ARBA00022737"/>
    </source>
</evidence>
<name>A0A4S3K4S0_9GAMM</name>
<feature type="domain" description="PDZ" evidence="19">
    <location>
        <begin position="381"/>
        <end position="446"/>
    </location>
</feature>
<keyword evidence="13" id="KW-0346">Stress response</keyword>
<evidence type="ECO:0000256" key="17">
    <source>
        <dbReference type="SAM" id="MobiDB-lite"/>
    </source>
</evidence>
<dbReference type="EMBL" id="SOBT01000011">
    <property type="protein sequence ID" value="TDU25860.1"/>
    <property type="molecule type" value="Genomic_DNA"/>
</dbReference>
<dbReference type="InterPro" id="IPR001478">
    <property type="entry name" value="PDZ"/>
</dbReference>
<keyword evidence="9" id="KW-0677">Repeat</keyword>
<accession>A0A4S3K4S0</accession>
<organism evidence="20 21">
    <name type="scientific">Panacagrimonas perspica</name>
    <dbReference type="NCBI Taxonomy" id="381431"/>
    <lineage>
        <taxon>Bacteria</taxon>
        <taxon>Pseudomonadati</taxon>
        <taxon>Pseudomonadota</taxon>
        <taxon>Gammaproteobacteria</taxon>
        <taxon>Nevskiales</taxon>
        <taxon>Nevskiaceae</taxon>
        <taxon>Panacagrimonas</taxon>
    </lineage>
</organism>
<comment type="similarity">
    <text evidence="4">Belongs to the peptidase S1C family.</text>
</comment>
<evidence type="ECO:0000256" key="8">
    <source>
        <dbReference type="ARBA" id="ARBA00022729"/>
    </source>
</evidence>